<feature type="transmembrane region" description="Helical" evidence="2">
    <location>
        <begin position="99"/>
        <end position="121"/>
    </location>
</feature>
<dbReference type="InterPro" id="IPR002528">
    <property type="entry name" value="MATE_fam"/>
</dbReference>
<feature type="transmembrane region" description="Helical" evidence="2">
    <location>
        <begin position="278"/>
        <end position="299"/>
    </location>
</feature>
<feature type="transmembrane region" description="Helical" evidence="2">
    <location>
        <begin position="350"/>
        <end position="368"/>
    </location>
</feature>
<evidence type="ECO:0000313" key="3">
    <source>
        <dbReference type="EMBL" id="PRH82219.1"/>
    </source>
</evidence>
<dbReference type="GO" id="GO:0042910">
    <property type="term" value="F:xenobiotic transmembrane transporter activity"/>
    <property type="evidence" value="ECO:0007669"/>
    <property type="project" value="InterPro"/>
</dbReference>
<organism evidence="3 4">
    <name type="scientific">Arenimonas caeni</name>
    <dbReference type="NCBI Taxonomy" id="2058085"/>
    <lineage>
        <taxon>Bacteria</taxon>
        <taxon>Pseudomonadati</taxon>
        <taxon>Pseudomonadota</taxon>
        <taxon>Gammaproteobacteria</taxon>
        <taxon>Lysobacterales</taxon>
        <taxon>Lysobacteraceae</taxon>
        <taxon>Arenimonas</taxon>
    </lineage>
</organism>
<dbReference type="PANTHER" id="PTHR43298:SF2">
    <property type="entry name" value="FMN_FAD EXPORTER YEEO-RELATED"/>
    <property type="match status" value="1"/>
</dbReference>
<dbReference type="NCBIfam" id="TIGR00797">
    <property type="entry name" value="matE"/>
    <property type="match status" value="1"/>
</dbReference>
<feature type="transmembrane region" description="Helical" evidence="2">
    <location>
        <begin position="243"/>
        <end position="266"/>
    </location>
</feature>
<comment type="caution">
    <text evidence="3">The sequence shown here is derived from an EMBL/GenBank/DDBJ whole genome shotgun (WGS) entry which is preliminary data.</text>
</comment>
<dbReference type="GO" id="GO:0015297">
    <property type="term" value="F:antiporter activity"/>
    <property type="evidence" value="ECO:0007669"/>
    <property type="project" value="InterPro"/>
</dbReference>
<dbReference type="AlphaFoldDB" id="A0A2P6M897"/>
<evidence type="ECO:0000256" key="2">
    <source>
        <dbReference type="SAM" id="Phobius"/>
    </source>
</evidence>
<evidence type="ECO:0000256" key="1">
    <source>
        <dbReference type="ARBA" id="ARBA00022448"/>
    </source>
</evidence>
<dbReference type="Pfam" id="PF01554">
    <property type="entry name" value="MatE"/>
    <property type="match status" value="2"/>
</dbReference>
<sequence length="452" mass="47042">MSRSESRTARLLREMRVSFVLALPLVLSQVSSMGMNIVDTVLAGRHGPVTLAAVGVGSAIWSVVILVSIGVLMAVPPTVSQLNGAGRRAEIGPVFRQALWLALALGVALVFVVRAGALSLGPMGITPEARPEAVAFLRAISWGAPGLALFFCLRNLSEGVAWTVPSMVFGGLGLALLVPLGYALMFGAGLGAAGLGYAVAIVLWCQAAAMATYLGRSRRFADLALFARFEGPRWPPIRALLRLGLPMGVSVFMEGSLFVATALLIGTLGTTQMAAHQIAILMASLCFMVPLGMAMATTVRVGHAVGAGDLSAVRWAAGAGYALAMLAQTASALLLVTGAAWLAALFTTDPAVIALASLLMAYAAVFQYPDGLQALSAGALRGLKDTRVPMVITVLAYWGVGLPLGAWLGLAREQGAPGLWTGLIFGLSVAASLLAWRFWRLVRRPLPAVSVT</sequence>
<protein>
    <submittedName>
        <fullName evidence="3">MATE family efflux transporter</fullName>
    </submittedName>
</protein>
<dbReference type="Proteomes" id="UP000241736">
    <property type="component" value="Unassembled WGS sequence"/>
</dbReference>
<dbReference type="RefSeq" id="WP_106990522.1">
    <property type="nucleotide sequence ID" value="NZ_KZ679090.1"/>
</dbReference>
<gene>
    <name evidence="3" type="ORF">C6N40_08140</name>
</gene>
<accession>A0A2P6M897</accession>
<proteinExistence type="predicted"/>
<dbReference type="CDD" id="cd13131">
    <property type="entry name" value="MATE_NorM_like"/>
    <property type="match status" value="1"/>
</dbReference>
<reference evidence="3 4" key="1">
    <citation type="submission" date="2018-03" db="EMBL/GenBank/DDBJ databases">
        <title>Arenimonas caeni sp. nov., isolated from activated sludge.</title>
        <authorList>
            <person name="Liu H."/>
        </authorList>
    </citation>
    <scope>NUCLEOTIDE SEQUENCE [LARGE SCALE GENOMIC DNA]</scope>
    <source>
        <strain evidence="4">z29</strain>
    </source>
</reference>
<keyword evidence="4" id="KW-1185">Reference proteome</keyword>
<feature type="transmembrane region" description="Helical" evidence="2">
    <location>
        <begin position="194"/>
        <end position="214"/>
    </location>
</feature>
<keyword evidence="2" id="KW-0812">Transmembrane</keyword>
<keyword evidence="1" id="KW-0813">Transport</keyword>
<keyword evidence="2" id="KW-0472">Membrane</keyword>
<keyword evidence="2" id="KW-1133">Transmembrane helix</keyword>
<dbReference type="InterPro" id="IPR050222">
    <property type="entry name" value="MATE_MdtK"/>
</dbReference>
<dbReference type="OrthoDB" id="9780160at2"/>
<evidence type="ECO:0000313" key="4">
    <source>
        <dbReference type="Proteomes" id="UP000241736"/>
    </source>
</evidence>
<feature type="transmembrane region" description="Helical" evidence="2">
    <location>
        <begin position="320"/>
        <end position="344"/>
    </location>
</feature>
<dbReference type="EMBL" id="PVLF01000012">
    <property type="protein sequence ID" value="PRH82219.1"/>
    <property type="molecule type" value="Genomic_DNA"/>
</dbReference>
<name>A0A2P6M897_9GAMM</name>
<dbReference type="PANTHER" id="PTHR43298">
    <property type="entry name" value="MULTIDRUG RESISTANCE PROTEIN NORM-RELATED"/>
    <property type="match status" value="1"/>
</dbReference>
<dbReference type="GO" id="GO:0005886">
    <property type="term" value="C:plasma membrane"/>
    <property type="evidence" value="ECO:0007669"/>
    <property type="project" value="TreeGrafter"/>
</dbReference>
<feature type="transmembrane region" description="Helical" evidence="2">
    <location>
        <begin position="160"/>
        <end position="182"/>
    </location>
</feature>
<feature type="transmembrane region" description="Helical" evidence="2">
    <location>
        <begin position="388"/>
        <end position="410"/>
    </location>
</feature>
<feature type="transmembrane region" description="Helical" evidence="2">
    <location>
        <begin position="416"/>
        <end position="436"/>
    </location>
</feature>
<feature type="transmembrane region" description="Helical" evidence="2">
    <location>
        <begin position="59"/>
        <end position="79"/>
    </location>
</feature>